<evidence type="ECO:0000313" key="11">
    <source>
        <dbReference type="EMBL" id="RUS98645.1"/>
    </source>
</evidence>
<keyword evidence="4 9" id="KW-1015">Disulfide bond</keyword>
<gene>
    <name evidence="11" type="ORF">DSM106972_080310</name>
</gene>
<evidence type="ECO:0000256" key="7">
    <source>
        <dbReference type="PIRNR" id="PIRNR000077"/>
    </source>
</evidence>
<evidence type="ECO:0000256" key="8">
    <source>
        <dbReference type="PIRSR" id="PIRSR000077-1"/>
    </source>
</evidence>
<keyword evidence="2" id="KW-0813">Transport</keyword>
<evidence type="ECO:0000256" key="1">
    <source>
        <dbReference type="ARBA" id="ARBA00008987"/>
    </source>
</evidence>
<evidence type="ECO:0000256" key="6">
    <source>
        <dbReference type="NCBIfam" id="TIGR01068"/>
    </source>
</evidence>
<comment type="similarity">
    <text evidence="1 7">Belongs to the thioredoxin family.</text>
</comment>
<dbReference type="FunFam" id="3.40.30.10:FF:000001">
    <property type="entry name" value="Thioredoxin"/>
    <property type="match status" value="1"/>
</dbReference>
<evidence type="ECO:0000256" key="9">
    <source>
        <dbReference type="PIRSR" id="PIRSR000077-4"/>
    </source>
</evidence>
<proteinExistence type="inferred from homology"/>
<dbReference type="RefSeq" id="WP_073617960.1">
    <property type="nucleotide sequence ID" value="NZ_RSCL01000028.1"/>
</dbReference>
<feature type="site" description="Contributes to redox potential value" evidence="8">
    <location>
        <position position="34"/>
    </location>
</feature>
<dbReference type="PANTHER" id="PTHR45663:SF11">
    <property type="entry name" value="GEO12009P1"/>
    <property type="match status" value="1"/>
</dbReference>
<organism evidence="11 12">
    <name type="scientific">Dulcicalothrix desertica PCC 7102</name>
    <dbReference type="NCBI Taxonomy" id="232991"/>
    <lineage>
        <taxon>Bacteria</taxon>
        <taxon>Bacillati</taxon>
        <taxon>Cyanobacteriota</taxon>
        <taxon>Cyanophyceae</taxon>
        <taxon>Nostocales</taxon>
        <taxon>Calotrichaceae</taxon>
        <taxon>Dulcicalothrix</taxon>
    </lineage>
</organism>
<feature type="disulfide bond" description="Redox-active" evidence="9">
    <location>
        <begin position="32"/>
        <end position="35"/>
    </location>
</feature>
<sequence>MQTVAYIKEEEFDSIITADSGVVVFDFTASWCGPCKMVAPMMDKLAQEFEGTVKVAKVDLDQSKTLAKRLGIRSIPAVMIYKDGNLMETIVGVSPYEKFSDAVKTLL</sequence>
<evidence type="ECO:0000256" key="3">
    <source>
        <dbReference type="ARBA" id="ARBA00022982"/>
    </source>
</evidence>
<protein>
    <recommendedName>
        <fullName evidence="6 7">Thioredoxin</fullName>
    </recommendedName>
</protein>
<feature type="active site" description="Nucleophile" evidence="8">
    <location>
        <position position="32"/>
    </location>
</feature>
<dbReference type="CDD" id="cd02947">
    <property type="entry name" value="TRX_family"/>
    <property type="match status" value="1"/>
</dbReference>
<dbReference type="EMBL" id="RSCL01000028">
    <property type="protein sequence ID" value="RUS98645.1"/>
    <property type="molecule type" value="Genomic_DNA"/>
</dbReference>
<reference evidence="11" key="2">
    <citation type="journal article" date="2019" name="Genome Biol. Evol.">
        <title>Day and night: Metabolic profiles and evolutionary relationships of six axenic non-marine cyanobacteria.</title>
        <authorList>
            <person name="Will S.E."/>
            <person name="Henke P."/>
            <person name="Boedeker C."/>
            <person name="Huang S."/>
            <person name="Brinkmann H."/>
            <person name="Rohde M."/>
            <person name="Jarek M."/>
            <person name="Friedl T."/>
            <person name="Seufert S."/>
            <person name="Schumacher M."/>
            <person name="Overmann J."/>
            <person name="Neumann-Schaal M."/>
            <person name="Petersen J."/>
        </authorList>
    </citation>
    <scope>NUCLEOTIDE SEQUENCE [LARGE SCALE GENOMIC DNA]</scope>
    <source>
        <strain evidence="11">PCC 7102</strain>
    </source>
</reference>
<dbReference type="GO" id="GO:0015035">
    <property type="term" value="F:protein-disulfide reductase activity"/>
    <property type="evidence" value="ECO:0007669"/>
    <property type="project" value="UniProtKB-UniRule"/>
</dbReference>
<accession>A0A3S1ADW0</accession>
<dbReference type="PRINTS" id="PR00421">
    <property type="entry name" value="THIOREDOXIN"/>
</dbReference>
<dbReference type="PANTHER" id="PTHR45663">
    <property type="entry name" value="GEO12009P1"/>
    <property type="match status" value="1"/>
</dbReference>
<evidence type="ECO:0000313" key="12">
    <source>
        <dbReference type="Proteomes" id="UP000271624"/>
    </source>
</evidence>
<dbReference type="SUPFAM" id="SSF52833">
    <property type="entry name" value="Thioredoxin-like"/>
    <property type="match status" value="1"/>
</dbReference>
<name>A0A3S1ADW0_9CYAN</name>
<dbReference type="GO" id="GO:0005737">
    <property type="term" value="C:cytoplasm"/>
    <property type="evidence" value="ECO:0007669"/>
    <property type="project" value="TreeGrafter"/>
</dbReference>
<evidence type="ECO:0000259" key="10">
    <source>
        <dbReference type="PROSITE" id="PS51352"/>
    </source>
</evidence>
<keyword evidence="12" id="KW-1185">Reference proteome</keyword>
<evidence type="ECO:0000256" key="2">
    <source>
        <dbReference type="ARBA" id="ARBA00022448"/>
    </source>
</evidence>
<dbReference type="NCBIfam" id="TIGR01068">
    <property type="entry name" value="thioredoxin"/>
    <property type="match status" value="1"/>
</dbReference>
<dbReference type="Proteomes" id="UP000271624">
    <property type="component" value="Unassembled WGS sequence"/>
</dbReference>
<dbReference type="OrthoDB" id="530955at2"/>
<dbReference type="PROSITE" id="PS51352">
    <property type="entry name" value="THIOREDOXIN_2"/>
    <property type="match status" value="1"/>
</dbReference>
<feature type="domain" description="Thioredoxin" evidence="10">
    <location>
        <begin position="1"/>
        <end position="107"/>
    </location>
</feature>
<dbReference type="PIRSF" id="PIRSF000077">
    <property type="entry name" value="Thioredoxin"/>
    <property type="match status" value="1"/>
</dbReference>
<evidence type="ECO:0000256" key="4">
    <source>
        <dbReference type="ARBA" id="ARBA00023157"/>
    </source>
</evidence>
<comment type="caution">
    <text evidence="11">The sequence shown here is derived from an EMBL/GenBank/DDBJ whole genome shotgun (WGS) entry which is preliminary data.</text>
</comment>
<dbReference type="Gene3D" id="3.40.30.10">
    <property type="entry name" value="Glutaredoxin"/>
    <property type="match status" value="1"/>
</dbReference>
<feature type="active site" description="Nucleophile" evidence="8">
    <location>
        <position position="35"/>
    </location>
</feature>
<dbReference type="AlphaFoldDB" id="A0A3S1ADW0"/>
<dbReference type="Pfam" id="PF00085">
    <property type="entry name" value="Thioredoxin"/>
    <property type="match status" value="1"/>
</dbReference>
<reference evidence="11" key="1">
    <citation type="submission" date="2018-12" db="EMBL/GenBank/DDBJ databases">
        <authorList>
            <person name="Will S."/>
            <person name="Neumann-Schaal M."/>
            <person name="Henke P."/>
        </authorList>
    </citation>
    <scope>NUCLEOTIDE SEQUENCE</scope>
    <source>
        <strain evidence="11">PCC 7102</strain>
    </source>
</reference>
<feature type="site" description="Contributes to redox potential value" evidence="8">
    <location>
        <position position="33"/>
    </location>
</feature>
<feature type="site" description="Deprotonates C-terminal active site Cys" evidence="8">
    <location>
        <position position="26"/>
    </location>
</feature>
<keyword evidence="3" id="KW-0249">Electron transport</keyword>
<keyword evidence="5 9" id="KW-0676">Redox-active center</keyword>
<evidence type="ECO:0000256" key="5">
    <source>
        <dbReference type="ARBA" id="ARBA00023284"/>
    </source>
</evidence>
<dbReference type="InterPro" id="IPR013766">
    <property type="entry name" value="Thioredoxin_domain"/>
</dbReference>
<dbReference type="InterPro" id="IPR036249">
    <property type="entry name" value="Thioredoxin-like_sf"/>
</dbReference>
<dbReference type="InterPro" id="IPR005746">
    <property type="entry name" value="Thioredoxin"/>
</dbReference>